<accession>A0ABZ1Z1K9</accession>
<evidence type="ECO:0000313" key="1">
    <source>
        <dbReference type="EMBL" id="WUV47976.1"/>
    </source>
</evidence>
<organism evidence="1 2">
    <name type="scientific">Nocardia vinacea</name>
    <dbReference type="NCBI Taxonomy" id="96468"/>
    <lineage>
        <taxon>Bacteria</taxon>
        <taxon>Bacillati</taxon>
        <taxon>Actinomycetota</taxon>
        <taxon>Actinomycetes</taxon>
        <taxon>Mycobacteriales</taxon>
        <taxon>Nocardiaceae</taxon>
        <taxon>Nocardia</taxon>
    </lineage>
</organism>
<evidence type="ECO:0000313" key="2">
    <source>
        <dbReference type="Proteomes" id="UP001432062"/>
    </source>
</evidence>
<keyword evidence="2" id="KW-1185">Reference proteome</keyword>
<name>A0ABZ1Z1K9_9NOCA</name>
<dbReference type="Proteomes" id="UP001432062">
    <property type="component" value="Chromosome"/>
</dbReference>
<reference evidence="1" key="1">
    <citation type="submission" date="2022-10" db="EMBL/GenBank/DDBJ databases">
        <title>The complete genomes of actinobacterial strains from the NBC collection.</title>
        <authorList>
            <person name="Joergensen T.S."/>
            <person name="Alvarez Arevalo M."/>
            <person name="Sterndorff E.B."/>
            <person name="Faurdal D."/>
            <person name="Vuksanovic O."/>
            <person name="Mourched A.-S."/>
            <person name="Charusanti P."/>
            <person name="Shaw S."/>
            <person name="Blin K."/>
            <person name="Weber T."/>
        </authorList>
    </citation>
    <scope>NUCLEOTIDE SEQUENCE</scope>
    <source>
        <strain evidence="1">NBC_01482</strain>
    </source>
</reference>
<sequence>MHQHNRWKAGNRLDGKALKGARAAGAEMAFLLAGLCQRTGWFLAQIGIRSKTSEVPGPRALLAALDIADR</sequence>
<dbReference type="RefSeq" id="WP_329412221.1">
    <property type="nucleotide sequence ID" value="NZ_CP109441.1"/>
</dbReference>
<protein>
    <submittedName>
        <fullName evidence="1">Uncharacterized protein</fullName>
    </submittedName>
</protein>
<proteinExistence type="predicted"/>
<gene>
    <name evidence="1" type="ORF">OG563_07110</name>
</gene>
<dbReference type="EMBL" id="CP109441">
    <property type="protein sequence ID" value="WUV47976.1"/>
    <property type="molecule type" value="Genomic_DNA"/>
</dbReference>